<sequence>MDEKRSKNTKRKIEEVKSFQKIEKTHKMDELAPMQRMTRGKTRMMKLESKKDFSKVEHFGFDVTSNLREAMNQGGKEANSEVRHRMQGDIKRFILHGKSPDELLNPKFAKYLSRMQKQELSFIQKDNRINPRDGGSYKGHMFTMTRVMDFDKETKPESEFKEIQQPSSPRPKDSGKGTWHRSHTSPYSLNGTETNKAKTVYAPSWSNITIDSGMERFAKETVKKYGEGNVFHFRLDSHDRSSLGVIVHDVKSESEKHRWFTVTAQYKRKNL</sequence>
<dbReference type="RefSeq" id="WP_386823533.1">
    <property type="nucleotide sequence ID" value="NZ_JBHTIF010000001.1"/>
</dbReference>
<keyword evidence="3" id="KW-1185">Reference proteome</keyword>
<proteinExistence type="predicted"/>
<gene>
    <name evidence="2" type="ORF">ACFQ0E_10135</name>
</gene>
<accession>A0ABW2YBM1</accession>
<comment type="caution">
    <text evidence="2">The sequence shown here is derived from an EMBL/GenBank/DDBJ whole genome shotgun (WGS) entry which is preliminary data.</text>
</comment>
<evidence type="ECO:0000313" key="3">
    <source>
        <dbReference type="Proteomes" id="UP001597110"/>
    </source>
</evidence>
<reference evidence="3" key="1">
    <citation type="journal article" date="2019" name="Int. J. Syst. Evol. Microbiol.">
        <title>The Global Catalogue of Microorganisms (GCM) 10K type strain sequencing project: providing services to taxonomists for standard genome sequencing and annotation.</title>
        <authorList>
            <consortium name="The Broad Institute Genomics Platform"/>
            <consortium name="The Broad Institute Genome Sequencing Center for Infectious Disease"/>
            <person name="Wu L."/>
            <person name="Ma J."/>
        </authorList>
    </citation>
    <scope>NUCLEOTIDE SEQUENCE [LARGE SCALE GENOMIC DNA]</scope>
    <source>
        <strain evidence="3">CCUG 55585</strain>
    </source>
</reference>
<name>A0ABW2YBM1_9GAMM</name>
<evidence type="ECO:0000313" key="2">
    <source>
        <dbReference type="EMBL" id="MFD0725957.1"/>
    </source>
</evidence>
<dbReference type="Proteomes" id="UP001597110">
    <property type="component" value="Unassembled WGS sequence"/>
</dbReference>
<dbReference type="EMBL" id="JBHTIF010000001">
    <property type="protein sequence ID" value="MFD0725957.1"/>
    <property type="molecule type" value="Genomic_DNA"/>
</dbReference>
<feature type="compositionally biased region" description="Basic and acidic residues" evidence="1">
    <location>
        <begin position="153"/>
        <end position="162"/>
    </location>
</feature>
<organism evidence="2 3">
    <name type="scientific">Lysobacter brunescens</name>
    <dbReference type="NCBI Taxonomy" id="262323"/>
    <lineage>
        <taxon>Bacteria</taxon>
        <taxon>Pseudomonadati</taxon>
        <taxon>Pseudomonadota</taxon>
        <taxon>Gammaproteobacteria</taxon>
        <taxon>Lysobacterales</taxon>
        <taxon>Lysobacteraceae</taxon>
        <taxon>Lysobacter</taxon>
    </lineage>
</organism>
<feature type="region of interest" description="Disordered" evidence="1">
    <location>
        <begin position="153"/>
        <end position="192"/>
    </location>
</feature>
<protein>
    <submittedName>
        <fullName evidence="2">Uncharacterized protein</fullName>
    </submittedName>
</protein>
<evidence type="ECO:0000256" key="1">
    <source>
        <dbReference type="SAM" id="MobiDB-lite"/>
    </source>
</evidence>